<dbReference type="EMBL" id="SGPM01000073">
    <property type="protein sequence ID" value="THH30643.1"/>
    <property type="molecule type" value="Genomic_DNA"/>
</dbReference>
<name>A0A4V3XIV0_9APHY</name>
<sequence>MSVLNEGTIFSHSVLGLNTPPELEDSVFKKFILDLLIDSAPVTQQLLDRIAQLYPANSTTLGGAFNTGDSLFDRAEAFYSDNMYLGPRRLFFDKAASTNKLFSYFFNEFIPGNNVTDGVAHASELALLFGPVPDSIEDDFANQFTDFYINFINDLNPGRRLVLCVLSERLLTHLSQLSGHVLSQIRDTSCS</sequence>
<dbReference type="OrthoDB" id="408631at2759"/>
<organism evidence="1 2">
    <name type="scientific">Antrodiella citrinella</name>
    <dbReference type="NCBI Taxonomy" id="2447956"/>
    <lineage>
        <taxon>Eukaryota</taxon>
        <taxon>Fungi</taxon>
        <taxon>Dikarya</taxon>
        <taxon>Basidiomycota</taxon>
        <taxon>Agaricomycotina</taxon>
        <taxon>Agaricomycetes</taxon>
        <taxon>Polyporales</taxon>
        <taxon>Steccherinaceae</taxon>
        <taxon>Antrodiella</taxon>
    </lineage>
</organism>
<accession>A0A4V3XIV0</accession>
<comment type="caution">
    <text evidence="1">The sequence shown here is derived from an EMBL/GenBank/DDBJ whole genome shotgun (WGS) entry which is preliminary data.</text>
</comment>
<dbReference type="SUPFAM" id="SSF53474">
    <property type="entry name" value="alpha/beta-Hydrolases"/>
    <property type="match status" value="1"/>
</dbReference>
<dbReference type="Proteomes" id="UP000308730">
    <property type="component" value="Unassembled WGS sequence"/>
</dbReference>
<gene>
    <name evidence="1" type="ORF">EUX98_g3562</name>
</gene>
<dbReference type="AlphaFoldDB" id="A0A4V3XIV0"/>
<dbReference type="Gene3D" id="3.40.50.1820">
    <property type="entry name" value="alpha/beta hydrolase"/>
    <property type="match status" value="1"/>
</dbReference>
<evidence type="ECO:0000313" key="1">
    <source>
        <dbReference type="EMBL" id="THH30643.1"/>
    </source>
</evidence>
<dbReference type="InterPro" id="IPR029058">
    <property type="entry name" value="AB_hydrolase_fold"/>
</dbReference>
<protein>
    <recommendedName>
        <fullName evidence="3">Carboxylesterase type B domain-containing protein</fullName>
    </recommendedName>
</protein>
<proteinExistence type="predicted"/>
<evidence type="ECO:0000313" key="2">
    <source>
        <dbReference type="Proteomes" id="UP000308730"/>
    </source>
</evidence>
<evidence type="ECO:0008006" key="3">
    <source>
        <dbReference type="Google" id="ProtNLM"/>
    </source>
</evidence>
<reference evidence="1 2" key="1">
    <citation type="submission" date="2019-02" db="EMBL/GenBank/DDBJ databases">
        <title>Genome sequencing of the rare red list fungi Antrodiella citrinella (Flaviporus citrinellus).</title>
        <authorList>
            <person name="Buettner E."/>
            <person name="Kellner H."/>
        </authorList>
    </citation>
    <scope>NUCLEOTIDE SEQUENCE [LARGE SCALE GENOMIC DNA]</scope>
    <source>
        <strain evidence="1 2">DSM 108506</strain>
    </source>
</reference>
<keyword evidence="2" id="KW-1185">Reference proteome</keyword>